<comment type="similarity">
    <text evidence="2">Belongs to the TRM6/GCD10 family.</text>
</comment>
<dbReference type="GO" id="GO:0031515">
    <property type="term" value="C:tRNA (m1A) methyltransferase complex"/>
    <property type="evidence" value="ECO:0007669"/>
    <property type="project" value="InterPro"/>
</dbReference>
<accession>A0A0A9YEA5</accession>
<keyword evidence="4" id="KW-0819">tRNA processing</keyword>
<gene>
    <name evidence="7" type="primary">trmt6_0</name>
    <name evidence="7" type="ORF">CM83_3191</name>
    <name evidence="8" type="ORF">g.24373</name>
</gene>
<dbReference type="PANTHER" id="PTHR12945">
    <property type="entry name" value="TRANSLATION INITIATION FACTOR EIF3-RELATED"/>
    <property type="match status" value="1"/>
</dbReference>
<dbReference type="GO" id="GO:0030488">
    <property type="term" value="P:tRNA methylation"/>
    <property type="evidence" value="ECO:0007669"/>
    <property type="project" value="InterPro"/>
</dbReference>
<reference evidence="7" key="2">
    <citation type="submission" date="2014-07" db="EMBL/GenBank/DDBJ databases">
        <authorList>
            <person name="Hull J."/>
        </authorList>
    </citation>
    <scope>NUCLEOTIDE SEQUENCE</scope>
</reference>
<evidence type="ECO:0000313" key="8">
    <source>
        <dbReference type="EMBL" id="JAQ13908.1"/>
    </source>
</evidence>
<sequence length="99" mass="11455">MFLREDVVAYMLYFNRTHHQQHTLIVENTHGFLTGSLLLQHGGFGSITHIHVGKHPNIHLLHHFNASPELLHVLRYTQLSKLHTNLRAHSLLLCTMHDP</sequence>
<keyword evidence="7" id="KW-0489">Methyltransferase</keyword>
<reference evidence="8" key="3">
    <citation type="journal article" date="2016" name="Gigascience">
        <title>De novo construction of an expanded transcriptome assembly for the western tarnished plant bug, Lygus hesperus.</title>
        <authorList>
            <person name="Tassone E.E."/>
            <person name="Geib S.M."/>
            <person name="Hall B."/>
            <person name="Fabrick J.A."/>
            <person name="Brent C.S."/>
            <person name="Hull J.J."/>
        </authorList>
    </citation>
    <scope>NUCLEOTIDE SEQUENCE</scope>
</reference>
<evidence type="ECO:0000256" key="5">
    <source>
        <dbReference type="ARBA" id="ARBA00023242"/>
    </source>
</evidence>
<keyword evidence="5" id="KW-0539">Nucleus</keyword>
<evidence type="ECO:0000256" key="4">
    <source>
        <dbReference type="ARBA" id="ARBA00022694"/>
    </source>
</evidence>
<name>A0A0A9YEA5_LYGHE</name>
<dbReference type="EMBL" id="GDHC01004721">
    <property type="protein sequence ID" value="JAQ13908.1"/>
    <property type="molecule type" value="Transcribed_RNA"/>
</dbReference>
<evidence type="ECO:0000256" key="6">
    <source>
        <dbReference type="ARBA" id="ARBA00032319"/>
    </source>
</evidence>
<comment type="subcellular location">
    <subcellularLocation>
        <location evidence="1">Nucleus</location>
    </subcellularLocation>
</comment>
<dbReference type="Pfam" id="PF04189">
    <property type="entry name" value="Gcd10p"/>
    <property type="match status" value="1"/>
</dbReference>
<evidence type="ECO:0000256" key="3">
    <source>
        <dbReference type="ARBA" id="ARBA00021704"/>
    </source>
</evidence>
<dbReference type="GO" id="GO:0005634">
    <property type="term" value="C:nucleus"/>
    <property type="evidence" value="ECO:0007669"/>
    <property type="project" value="UniProtKB-SubCell"/>
</dbReference>
<dbReference type="GO" id="GO:0008168">
    <property type="term" value="F:methyltransferase activity"/>
    <property type="evidence" value="ECO:0007669"/>
    <property type="project" value="UniProtKB-KW"/>
</dbReference>
<organism evidence="7">
    <name type="scientific">Lygus hesperus</name>
    <name type="common">Western plant bug</name>
    <dbReference type="NCBI Taxonomy" id="30085"/>
    <lineage>
        <taxon>Eukaryota</taxon>
        <taxon>Metazoa</taxon>
        <taxon>Ecdysozoa</taxon>
        <taxon>Arthropoda</taxon>
        <taxon>Hexapoda</taxon>
        <taxon>Insecta</taxon>
        <taxon>Pterygota</taxon>
        <taxon>Neoptera</taxon>
        <taxon>Paraneoptera</taxon>
        <taxon>Hemiptera</taxon>
        <taxon>Heteroptera</taxon>
        <taxon>Panheteroptera</taxon>
        <taxon>Cimicomorpha</taxon>
        <taxon>Miridae</taxon>
        <taxon>Mirini</taxon>
        <taxon>Lygus</taxon>
    </lineage>
</organism>
<dbReference type="PANTHER" id="PTHR12945:SF0">
    <property type="entry name" value="TRNA (ADENINE(58)-N(1))-METHYLTRANSFERASE NON-CATALYTIC SUBUNIT TRM6"/>
    <property type="match status" value="1"/>
</dbReference>
<proteinExistence type="inferred from homology"/>
<evidence type="ECO:0000256" key="2">
    <source>
        <dbReference type="ARBA" id="ARBA00008320"/>
    </source>
</evidence>
<dbReference type="InterPro" id="IPR017423">
    <property type="entry name" value="TRM6"/>
</dbReference>
<reference evidence="7" key="1">
    <citation type="journal article" date="2014" name="PLoS ONE">
        <title>Transcriptome-Based Identification of ABC Transporters in the Western Tarnished Plant Bug Lygus hesperus.</title>
        <authorList>
            <person name="Hull J.J."/>
            <person name="Chaney K."/>
            <person name="Geib S.M."/>
            <person name="Fabrick J.A."/>
            <person name="Brent C.S."/>
            <person name="Walsh D."/>
            <person name="Lavine L.C."/>
        </authorList>
    </citation>
    <scope>NUCLEOTIDE SEQUENCE</scope>
</reference>
<evidence type="ECO:0000256" key="1">
    <source>
        <dbReference type="ARBA" id="ARBA00004123"/>
    </source>
</evidence>
<evidence type="ECO:0000313" key="7">
    <source>
        <dbReference type="EMBL" id="JAG27835.1"/>
    </source>
</evidence>
<keyword evidence="7" id="KW-0808">Transferase</keyword>
<dbReference type="EMBL" id="GBHO01015769">
    <property type="protein sequence ID" value="JAG27835.1"/>
    <property type="molecule type" value="Transcribed_RNA"/>
</dbReference>
<dbReference type="AlphaFoldDB" id="A0A0A9YEA5"/>
<protein>
    <recommendedName>
        <fullName evidence="3">tRNA (adenine(58)-N(1))-methyltransferase non-catalytic subunit TRM6</fullName>
    </recommendedName>
    <alternativeName>
        <fullName evidence="6">tRNA(m1A58)-methyltransferase subunit TRM6</fullName>
    </alternativeName>
</protein>